<feature type="compositionally biased region" description="Basic and acidic residues" evidence="1">
    <location>
        <begin position="295"/>
        <end position="313"/>
    </location>
</feature>
<protein>
    <submittedName>
        <fullName evidence="3">Uncharacterized protein</fullName>
    </submittedName>
</protein>
<evidence type="ECO:0000256" key="2">
    <source>
        <dbReference type="SAM" id="SignalP"/>
    </source>
</evidence>
<feature type="chain" id="PRO_5032984881" evidence="2">
    <location>
        <begin position="22"/>
        <end position="541"/>
    </location>
</feature>
<gene>
    <name evidence="3" type="ORF">PGLA1383_LOCUS45660</name>
</gene>
<proteinExistence type="predicted"/>
<evidence type="ECO:0000256" key="1">
    <source>
        <dbReference type="SAM" id="MobiDB-lite"/>
    </source>
</evidence>
<name>A0A813GVH5_POLGL</name>
<evidence type="ECO:0000313" key="3">
    <source>
        <dbReference type="EMBL" id="CAE8629087.1"/>
    </source>
</evidence>
<accession>A0A813GVH5</accession>
<organism evidence="3 4">
    <name type="scientific">Polarella glacialis</name>
    <name type="common">Dinoflagellate</name>
    <dbReference type="NCBI Taxonomy" id="89957"/>
    <lineage>
        <taxon>Eukaryota</taxon>
        <taxon>Sar</taxon>
        <taxon>Alveolata</taxon>
        <taxon>Dinophyceae</taxon>
        <taxon>Suessiales</taxon>
        <taxon>Suessiaceae</taxon>
        <taxon>Polarella</taxon>
    </lineage>
</organism>
<feature type="region of interest" description="Disordered" evidence="1">
    <location>
        <begin position="510"/>
        <end position="530"/>
    </location>
</feature>
<comment type="caution">
    <text evidence="3">The sequence shown here is derived from an EMBL/GenBank/DDBJ whole genome shotgun (WGS) entry which is preliminary data.</text>
</comment>
<dbReference type="AlphaFoldDB" id="A0A813GVH5"/>
<feature type="region of interest" description="Disordered" evidence="1">
    <location>
        <begin position="39"/>
        <end position="78"/>
    </location>
</feature>
<keyword evidence="4" id="KW-1185">Reference proteome</keyword>
<evidence type="ECO:0000313" key="4">
    <source>
        <dbReference type="Proteomes" id="UP000654075"/>
    </source>
</evidence>
<keyword evidence="2" id="KW-0732">Signal</keyword>
<feature type="region of interest" description="Disordered" evidence="1">
    <location>
        <begin position="283"/>
        <end position="313"/>
    </location>
</feature>
<feature type="signal peptide" evidence="2">
    <location>
        <begin position="1"/>
        <end position="21"/>
    </location>
</feature>
<sequence length="541" mass="57901">MAVRLAKAWLVQVVVWPPCLAAAAAAAVAAECQHGDCESSDHPSLLQLGPPPMRIRSTLGADPDPGSNGSGVRDNVTDWLSNHSNETEQDLLDWLSNRSNGSNISDIFDEVKDVVRHDPSKASVQSLLNTLTTWLQGNQQLTEKQSCMLCSSSCDLNDPECACCAKVFDGAVQVVVNDINNRVKLSYYLGSEAMLEPDLARKVRELTVSAQTREDFAGSLRSQGIYSESQMASVDTIAAVAGASATGAESNKLRTATNADRATALKKLDERADVGVLAKKKLEGQTKEEEAEAQNAKDKKDKENEAKDKAMKEQLDIATAERKRAEKEMQDLVKIQEDLVKNGKDGMDARTLALSAKLQANIDGLKLKEADLRMDEAKASADAYQTSAGSVSGRELTTRELILKNGLLNGVILSNDIDATNLEQVVEFKSGIQQLSDEELALRVQFHPSIPTTDAAMEATDATSMSSANRVIQSLGTSSFEARTRTGGVGFAAKIPGVLSFGLGGAVASSSSGGSSSQDDSEQTRSFQKAWSSEDLLAVLL</sequence>
<dbReference type="Proteomes" id="UP000654075">
    <property type="component" value="Unassembled WGS sequence"/>
</dbReference>
<reference evidence="3" key="1">
    <citation type="submission" date="2021-02" db="EMBL/GenBank/DDBJ databases">
        <authorList>
            <person name="Dougan E. K."/>
            <person name="Rhodes N."/>
            <person name="Thang M."/>
            <person name="Chan C."/>
        </authorList>
    </citation>
    <scope>NUCLEOTIDE SEQUENCE</scope>
</reference>
<dbReference type="EMBL" id="CAJNNV010029590">
    <property type="protein sequence ID" value="CAE8629087.1"/>
    <property type="molecule type" value="Genomic_DNA"/>
</dbReference>